<dbReference type="PANTHER" id="PTHR34817">
    <property type="entry name" value="NUCLEOTIDYLTRANSFERASE"/>
    <property type="match status" value="1"/>
</dbReference>
<dbReference type="RefSeq" id="WP_182502680.1">
    <property type="nucleotide sequence ID" value="NZ_JACJHX010000006.1"/>
</dbReference>
<organism evidence="1 2">
    <name type="scientific">Peribacillus huizhouensis</name>
    <dbReference type="NCBI Taxonomy" id="1501239"/>
    <lineage>
        <taxon>Bacteria</taxon>
        <taxon>Bacillati</taxon>
        <taxon>Bacillota</taxon>
        <taxon>Bacilli</taxon>
        <taxon>Bacillales</taxon>
        <taxon>Bacillaceae</taxon>
        <taxon>Peribacillus</taxon>
    </lineage>
</organism>
<dbReference type="Pfam" id="PF10127">
    <property type="entry name" value="RlaP"/>
    <property type="match status" value="1"/>
</dbReference>
<keyword evidence="2" id="KW-1185">Reference proteome</keyword>
<dbReference type="Proteomes" id="UP000626697">
    <property type="component" value="Unassembled WGS sequence"/>
</dbReference>
<accession>A0ABR6CQW5</accession>
<evidence type="ECO:0000313" key="2">
    <source>
        <dbReference type="Proteomes" id="UP000626697"/>
    </source>
</evidence>
<comment type="caution">
    <text evidence="1">The sequence shown here is derived from an EMBL/GenBank/DDBJ whole genome shotgun (WGS) entry which is preliminary data.</text>
</comment>
<reference evidence="1 2" key="1">
    <citation type="submission" date="2020-08" db="EMBL/GenBank/DDBJ databases">
        <title>Genomic Encyclopedia of Type Strains, Phase IV (KMG-IV): sequencing the most valuable type-strain genomes for metagenomic binning, comparative biology and taxonomic classification.</title>
        <authorList>
            <person name="Goeker M."/>
        </authorList>
    </citation>
    <scope>NUCLEOTIDE SEQUENCE [LARGE SCALE GENOMIC DNA]</scope>
    <source>
        <strain evidence="1 2">DSM 105481</strain>
    </source>
</reference>
<gene>
    <name evidence="1" type="ORF">HNP81_002318</name>
</gene>
<evidence type="ECO:0000313" key="1">
    <source>
        <dbReference type="EMBL" id="MBA9027028.1"/>
    </source>
</evidence>
<dbReference type="EMBL" id="JACJHX010000006">
    <property type="protein sequence ID" value="MBA9027028.1"/>
    <property type="molecule type" value="Genomic_DNA"/>
</dbReference>
<dbReference type="PANTHER" id="PTHR34817:SF2">
    <property type="entry name" value="NUCLEOTIDYLTRANSFERASE"/>
    <property type="match status" value="1"/>
</dbReference>
<sequence>MKPVILQKLKRIELEFDVKIVYACESGSRAWGFPSKDSDYDVRFIYVHKPEWYLSIDNNKRDVIEHPIHNLLDINGWEITKALRLFRKSNPALLEWMHSSIQYYTAYSTIHQMRNMEKDVFIPSSGVYHYLHMANGNYRDYLQRNSVKIKKYFYVLRPLLAAKWIETYNTFPPNEFQVLLAALVPDGKLKDEITTLLERKIASVELDYEPRIQIINQFIESEIPRLEQYVKHLQKEAVDPTTDLNLLFRNTLQEVWTH</sequence>
<evidence type="ECO:0008006" key="3">
    <source>
        <dbReference type="Google" id="ProtNLM"/>
    </source>
</evidence>
<proteinExistence type="predicted"/>
<dbReference type="InterPro" id="IPR018775">
    <property type="entry name" value="RlaP"/>
</dbReference>
<name>A0ABR6CQW5_9BACI</name>
<protein>
    <recommendedName>
        <fullName evidence="3">Nucleotidyltransferase domain-containing protein</fullName>
    </recommendedName>
</protein>